<dbReference type="SUPFAM" id="SSF56529">
    <property type="entry name" value="FAH"/>
    <property type="match status" value="1"/>
</dbReference>
<proteinExistence type="inferred from homology"/>
<evidence type="ECO:0000256" key="1">
    <source>
        <dbReference type="ARBA" id="ARBA00010211"/>
    </source>
</evidence>
<dbReference type="PANTHER" id="PTHR42796:SF4">
    <property type="entry name" value="FUMARYLACETOACETATE HYDROLASE DOMAIN-CONTAINING PROTEIN 2A"/>
    <property type="match status" value="1"/>
</dbReference>
<dbReference type="Proteomes" id="UP000619761">
    <property type="component" value="Unassembled WGS sequence"/>
</dbReference>
<organism evidence="4 5">
    <name type="scientific">Cellvibrio zantedeschiae</name>
    <dbReference type="NCBI Taxonomy" id="1237077"/>
    <lineage>
        <taxon>Bacteria</taxon>
        <taxon>Pseudomonadati</taxon>
        <taxon>Pseudomonadota</taxon>
        <taxon>Gammaproteobacteria</taxon>
        <taxon>Cellvibrionales</taxon>
        <taxon>Cellvibrionaceae</taxon>
        <taxon>Cellvibrio</taxon>
    </lineage>
</organism>
<dbReference type="InterPro" id="IPR011234">
    <property type="entry name" value="Fumarylacetoacetase-like_C"/>
</dbReference>
<dbReference type="Pfam" id="PF01557">
    <property type="entry name" value="FAA_hydrolase"/>
    <property type="match status" value="1"/>
</dbReference>
<dbReference type="PANTHER" id="PTHR42796">
    <property type="entry name" value="FUMARYLACETOACETATE HYDROLASE DOMAIN-CONTAINING PROTEIN 2A-RELATED"/>
    <property type="match status" value="1"/>
</dbReference>
<evidence type="ECO:0000259" key="3">
    <source>
        <dbReference type="Pfam" id="PF01557"/>
    </source>
</evidence>
<evidence type="ECO:0000256" key="2">
    <source>
        <dbReference type="ARBA" id="ARBA00022723"/>
    </source>
</evidence>
<accession>A0ABQ3BCY5</accession>
<dbReference type="InterPro" id="IPR036663">
    <property type="entry name" value="Fumarylacetoacetase_C_sf"/>
</dbReference>
<dbReference type="EMBL" id="BMYZ01000003">
    <property type="protein sequence ID" value="GGY84680.1"/>
    <property type="molecule type" value="Genomic_DNA"/>
</dbReference>
<reference evidence="5" key="1">
    <citation type="journal article" date="2019" name="Int. J. Syst. Evol. Microbiol.">
        <title>The Global Catalogue of Microorganisms (GCM) 10K type strain sequencing project: providing services to taxonomists for standard genome sequencing and annotation.</title>
        <authorList>
            <consortium name="The Broad Institute Genomics Platform"/>
            <consortium name="The Broad Institute Genome Sequencing Center for Infectious Disease"/>
            <person name="Wu L."/>
            <person name="Ma J."/>
        </authorList>
    </citation>
    <scope>NUCLEOTIDE SEQUENCE [LARGE SCALE GENOMIC DNA]</scope>
    <source>
        <strain evidence="5">KCTC 32239</strain>
    </source>
</reference>
<evidence type="ECO:0000313" key="4">
    <source>
        <dbReference type="EMBL" id="GGY84680.1"/>
    </source>
</evidence>
<dbReference type="RefSeq" id="WP_189420431.1">
    <property type="nucleotide sequence ID" value="NZ_BMYZ01000003.1"/>
</dbReference>
<keyword evidence="4" id="KW-0456">Lyase</keyword>
<feature type="domain" description="Fumarylacetoacetase-like C-terminal" evidence="3">
    <location>
        <begin position="72"/>
        <end position="279"/>
    </location>
</feature>
<keyword evidence="2" id="KW-0479">Metal-binding</keyword>
<comment type="caution">
    <text evidence="4">The sequence shown here is derived from an EMBL/GenBank/DDBJ whole genome shotgun (WGS) entry which is preliminary data.</text>
</comment>
<name>A0ABQ3BCY5_9GAMM</name>
<protein>
    <submittedName>
        <fullName evidence="4">Ureidoglycolate lyase</fullName>
    </submittedName>
</protein>
<dbReference type="GO" id="GO:0016829">
    <property type="term" value="F:lyase activity"/>
    <property type="evidence" value="ECO:0007669"/>
    <property type="project" value="UniProtKB-KW"/>
</dbReference>
<comment type="similarity">
    <text evidence="1">Belongs to the FAH family.</text>
</comment>
<keyword evidence="5" id="KW-1185">Reference proteome</keyword>
<sequence>MKLCRFGQKNSEKPGVIDAQGRLRDLSSVIPDLNADQVRLSKLNSLHDVDISSLPIVEGEQRFGVPVAGIGKIIAVGLNYADHAAESNLPVPSEPIFFTKAITSLNGANDAVMKPRDATKMDWEVELGIIIGKTCRYVDEANALSHIAGYTLVNDISERGFQKERGTQWVKGKGCDTFCPVGPYLVTPDEVGDVQALDMFLNVNGQRMQTGNTKTMIFNVAQCISYISRFITLQPGDLVITGTPPGVGEGKKPEAIYLNVGDEIHLGVTKLGEQRQTVVAFSLANQEIIE</sequence>
<gene>
    <name evidence="4" type="ORF">GCM10011613_32110</name>
</gene>
<evidence type="ECO:0000313" key="5">
    <source>
        <dbReference type="Proteomes" id="UP000619761"/>
    </source>
</evidence>
<dbReference type="InterPro" id="IPR051121">
    <property type="entry name" value="FAH"/>
</dbReference>
<dbReference type="Gene3D" id="3.90.850.10">
    <property type="entry name" value="Fumarylacetoacetase-like, C-terminal domain"/>
    <property type="match status" value="1"/>
</dbReference>